<dbReference type="STRING" id="572546.Arcpr_0376"/>
<keyword evidence="3" id="KW-1185">Reference proteome</keyword>
<dbReference type="Proteomes" id="UP000001901">
    <property type="component" value="Chromosome"/>
</dbReference>
<dbReference type="EMBL" id="CP001857">
    <property type="protein sequence ID" value="ADB57445.1"/>
    <property type="molecule type" value="Genomic_DNA"/>
</dbReference>
<dbReference type="RefSeq" id="WP_012939781.1">
    <property type="nucleotide sequence ID" value="NC_013741.1"/>
</dbReference>
<feature type="domain" description="Metallo-beta-lactamase" evidence="1">
    <location>
        <begin position="7"/>
        <end position="152"/>
    </location>
</feature>
<dbReference type="PANTHER" id="PTHR43546">
    <property type="entry name" value="UPF0173 METAL-DEPENDENT HYDROLASE MJ1163-RELATED"/>
    <property type="match status" value="1"/>
</dbReference>
<reference evidence="2 3" key="1">
    <citation type="journal article" date="2010" name="Stand. Genomic Sci.">
        <title>Complete genome sequence of Archaeoglobus profundus type strain (AV18).</title>
        <authorList>
            <person name="von Jan M."/>
            <person name="Lapidus A."/>
            <person name="Del Rio T.G."/>
            <person name="Copeland A."/>
            <person name="Tice H."/>
            <person name="Cheng J.F."/>
            <person name="Lucas S."/>
            <person name="Chen F."/>
            <person name="Nolan M."/>
            <person name="Goodwin L."/>
            <person name="Han C."/>
            <person name="Pitluck S."/>
            <person name="Liolios K."/>
            <person name="Ivanova N."/>
            <person name="Mavromatis K."/>
            <person name="Ovchinnikova G."/>
            <person name="Chertkov O."/>
            <person name="Pati A."/>
            <person name="Chen A."/>
            <person name="Palaniappan K."/>
            <person name="Land M."/>
            <person name="Hauser L."/>
            <person name="Chang Y.J."/>
            <person name="Jeffries C.D."/>
            <person name="Saunders E."/>
            <person name="Brettin T."/>
            <person name="Detter J.C."/>
            <person name="Chain P."/>
            <person name="Eichinger K."/>
            <person name="Huber H."/>
            <person name="Spring S."/>
            <person name="Rohde M."/>
            <person name="Goker M."/>
            <person name="Wirth R."/>
            <person name="Woyke T."/>
            <person name="Bristow J."/>
            <person name="Eisen J.A."/>
            <person name="Markowitz V."/>
            <person name="Hugenholtz P."/>
            <person name="Kyrpides N.C."/>
            <person name="Klenk H.P."/>
        </authorList>
    </citation>
    <scope>NUCLEOTIDE SEQUENCE [LARGE SCALE GENOMIC DNA]</scope>
    <source>
        <strain evidence="3">DSM 5631 / JCM 9629 / NBRC 100127 / Av18</strain>
    </source>
</reference>
<dbReference type="Gene3D" id="3.60.15.10">
    <property type="entry name" value="Ribonuclease Z/Hydroxyacylglutathione hydrolase-like"/>
    <property type="match status" value="1"/>
</dbReference>
<name>D2RGM0_ARCPA</name>
<dbReference type="OrthoDB" id="28313at2157"/>
<dbReference type="HOGENOM" id="CLU_1451350_0_0_2"/>
<dbReference type="InterPro" id="IPR001279">
    <property type="entry name" value="Metallo-B-lactamas"/>
</dbReference>
<dbReference type="Pfam" id="PF13483">
    <property type="entry name" value="Lactamase_B_3"/>
    <property type="match status" value="1"/>
</dbReference>
<organism evidence="2 3">
    <name type="scientific">Archaeoglobus profundus (strain DSM 5631 / JCM 9629 / NBRC 100127 / Av18)</name>
    <dbReference type="NCBI Taxonomy" id="572546"/>
    <lineage>
        <taxon>Archaea</taxon>
        <taxon>Methanobacteriati</taxon>
        <taxon>Methanobacteriota</taxon>
        <taxon>Archaeoglobi</taxon>
        <taxon>Archaeoglobales</taxon>
        <taxon>Archaeoglobaceae</taxon>
        <taxon>Archaeoglobus</taxon>
    </lineage>
</organism>
<dbReference type="InterPro" id="IPR036866">
    <property type="entry name" value="RibonucZ/Hydroxyglut_hydro"/>
</dbReference>
<protein>
    <submittedName>
        <fullName evidence="2">Zn-dependent hydrolase of the beta-lactamase fold-like protein</fullName>
    </submittedName>
</protein>
<sequence>MKLRWLGNSCVEIIDDLHTVIDPNYVIEPEPEIDYVLVTHEHNDHIDVEKLKSLKYKHLVAPEYTLKLYNLEGIKAEVGKELDGIRILPSWCWKAEESVSYYYKGVLHSGDSAKFPDVKDVKVAFTACFPDFYDDYVREMKRLKPELVIPIHYDPERKLKNAEGLVERLRNEGINARIVKIGEVVEI</sequence>
<evidence type="ECO:0000313" key="3">
    <source>
        <dbReference type="Proteomes" id="UP000001901"/>
    </source>
</evidence>
<dbReference type="KEGG" id="apo:Arcpr_0376"/>
<dbReference type="eggNOG" id="arCOG00497">
    <property type="taxonomic scope" value="Archaea"/>
</dbReference>
<dbReference type="AlphaFoldDB" id="D2RGM0"/>
<dbReference type="InterPro" id="IPR050114">
    <property type="entry name" value="UPF0173_UPF0282_UlaG_hydrolase"/>
</dbReference>
<evidence type="ECO:0000259" key="1">
    <source>
        <dbReference type="SMART" id="SM00849"/>
    </source>
</evidence>
<dbReference type="SUPFAM" id="SSF56281">
    <property type="entry name" value="Metallo-hydrolase/oxidoreductase"/>
    <property type="match status" value="1"/>
</dbReference>
<dbReference type="PaxDb" id="572546-Arcpr_0376"/>
<accession>D2RGM0</accession>
<gene>
    <name evidence="2" type="ordered locus">Arcpr_0376</name>
</gene>
<dbReference type="GO" id="GO:0016787">
    <property type="term" value="F:hydrolase activity"/>
    <property type="evidence" value="ECO:0007669"/>
    <property type="project" value="UniProtKB-KW"/>
</dbReference>
<proteinExistence type="predicted"/>
<dbReference type="SMART" id="SM00849">
    <property type="entry name" value="Lactamase_B"/>
    <property type="match status" value="1"/>
</dbReference>
<evidence type="ECO:0000313" key="2">
    <source>
        <dbReference type="EMBL" id="ADB57445.1"/>
    </source>
</evidence>
<keyword evidence="2" id="KW-0378">Hydrolase</keyword>
<dbReference type="GeneID" id="8739032"/>